<feature type="compositionally biased region" description="Polar residues" evidence="1">
    <location>
        <begin position="136"/>
        <end position="162"/>
    </location>
</feature>
<feature type="region of interest" description="Disordered" evidence="1">
    <location>
        <begin position="133"/>
        <end position="162"/>
    </location>
</feature>
<proteinExistence type="predicted"/>
<name>A0A6J8AR53_MYTCO</name>
<gene>
    <name evidence="2" type="ORF">MCOR_10204</name>
</gene>
<organism evidence="2 3">
    <name type="scientific">Mytilus coruscus</name>
    <name type="common">Sea mussel</name>
    <dbReference type="NCBI Taxonomy" id="42192"/>
    <lineage>
        <taxon>Eukaryota</taxon>
        <taxon>Metazoa</taxon>
        <taxon>Spiralia</taxon>
        <taxon>Lophotrochozoa</taxon>
        <taxon>Mollusca</taxon>
        <taxon>Bivalvia</taxon>
        <taxon>Autobranchia</taxon>
        <taxon>Pteriomorphia</taxon>
        <taxon>Mytilida</taxon>
        <taxon>Mytiloidea</taxon>
        <taxon>Mytilidae</taxon>
        <taxon>Mytilinae</taxon>
        <taxon>Mytilus</taxon>
    </lineage>
</organism>
<dbReference type="Proteomes" id="UP000507470">
    <property type="component" value="Unassembled WGS sequence"/>
</dbReference>
<evidence type="ECO:0000313" key="3">
    <source>
        <dbReference type="Proteomes" id="UP000507470"/>
    </source>
</evidence>
<dbReference type="OrthoDB" id="5988333at2759"/>
<dbReference type="EMBL" id="CACVKT020001819">
    <property type="protein sequence ID" value="CAC5371906.1"/>
    <property type="molecule type" value="Genomic_DNA"/>
</dbReference>
<protein>
    <submittedName>
        <fullName evidence="2">Uncharacterized protein</fullName>
    </submittedName>
</protein>
<evidence type="ECO:0000256" key="1">
    <source>
        <dbReference type="SAM" id="MobiDB-lite"/>
    </source>
</evidence>
<accession>A0A6J8AR53</accession>
<sequence>MFVGYFDVDSNNVDSCQQEIVTTLEPLASTSRQREDAFQCVNIRIHEHDSDRVDDLSSQERPTDKFDAFMERYDNQLSLITASLQSLSEGFNYYEEECDYEEELESNVTSADALKRHSDRQVSPVLAFKTPRIDQIDSSIPRSETARGSSVEASRGSDSNSCAIPQCSTDDVLNVNKDGSAQQTTLVVDDGNSFDASQLLNEKLSEFSTEEKVGPNVSDNLGMFVNSLLTTQMTLTKRNELFDKYLRPGNCQLNFPTVNDVIYEQCIGSFGRSNDVKDDYQSLCIPTTKLTDQLFGDDVVNKIKSLTEGKKMAVMVAQKPQFSNPLPLEVLVLEDLEVLVVVVEALPGEEADVF</sequence>
<dbReference type="PANTHER" id="PTHR34239">
    <property type="entry name" value="APPLE DOMAIN-CONTAINING PROTEIN"/>
    <property type="match status" value="1"/>
</dbReference>
<keyword evidence="3" id="KW-1185">Reference proteome</keyword>
<evidence type="ECO:0000313" key="2">
    <source>
        <dbReference type="EMBL" id="CAC5371906.1"/>
    </source>
</evidence>
<dbReference type="AlphaFoldDB" id="A0A6J8AR53"/>
<dbReference type="PANTHER" id="PTHR34239:SF2">
    <property type="entry name" value="TRANSPOSABLE ELEMENT P TRANSPOSASE_THAP9 CONSERVED DOMAIN-CONTAINING PROTEIN"/>
    <property type="match status" value="1"/>
</dbReference>
<reference evidence="2 3" key="1">
    <citation type="submission" date="2020-06" db="EMBL/GenBank/DDBJ databases">
        <authorList>
            <person name="Li R."/>
            <person name="Bekaert M."/>
        </authorList>
    </citation>
    <scope>NUCLEOTIDE SEQUENCE [LARGE SCALE GENOMIC DNA]</scope>
    <source>
        <strain evidence="3">wild</strain>
    </source>
</reference>